<accession>A0A2W5MXR6</accession>
<name>A0A2W5MXR6_RHOSU</name>
<evidence type="ECO:0000256" key="2">
    <source>
        <dbReference type="ARBA" id="ARBA00022741"/>
    </source>
</evidence>
<proteinExistence type="inferred from homology"/>
<evidence type="ECO:0000313" key="6">
    <source>
        <dbReference type="EMBL" id="PZQ46081.1"/>
    </source>
</evidence>
<dbReference type="Pfam" id="PF10412">
    <property type="entry name" value="TrwB_AAD_bind"/>
    <property type="match status" value="1"/>
</dbReference>
<organism evidence="6 7">
    <name type="scientific">Rhodovulum sulfidophilum</name>
    <name type="common">Rhodobacter sulfidophilus</name>
    <dbReference type="NCBI Taxonomy" id="35806"/>
    <lineage>
        <taxon>Bacteria</taxon>
        <taxon>Pseudomonadati</taxon>
        <taxon>Pseudomonadota</taxon>
        <taxon>Alphaproteobacteria</taxon>
        <taxon>Rhodobacterales</taxon>
        <taxon>Paracoccaceae</taxon>
        <taxon>Rhodovulum</taxon>
    </lineage>
</organism>
<dbReference type="EMBL" id="QFPW01000031">
    <property type="protein sequence ID" value="PZQ46081.1"/>
    <property type="molecule type" value="Genomic_DNA"/>
</dbReference>
<dbReference type="PANTHER" id="PTHR30121">
    <property type="entry name" value="UNCHARACTERIZED PROTEIN YJGR-RELATED"/>
    <property type="match status" value="1"/>
</dbReference>
<evidence type="ECO:0000259" key="5">
    <source>
        <dbReference type="SMART" id="SM00382"/>
    </source>
</evidence>
<dbReference type="InterPro" id="IPR019476">
    <property type="entry name" value="T4SS_TraD_DNA-bd"/>
</dbReference>
<dbReference type="PANTHER" id="PTHR30121:SF12">
    <property type="entry name" value="TYPE IV SECRETION SYSTEM PROTEIN CAGE"/>
    <property type="match status" value="1"/>
</dbReference>
<dbReference type="InterPro" id="IPR051162">
    <property type="entry name" value="T4SS_component"/>
</dbReference>
<sequence length="786" mass="84878">MLDAVRSLGRRRLEPRALGEDVSLVAHLPYVTALRDDVLMLRDGELMASFAVAGLGAATAESALVTDLAEALQSVIAQASLDLGFTLHRISTRAEPSLPPPLQADPFSFEVDRRWQAALGTMDLRERRSFVTVTLRPPKLLGVAGKLFGAGATAERDRLARRIERLDEVVAFLAETLSVTRPERLTLADGRWIGLLSALVTGRYEPMPRPEGFRPLADLVASSSVAFAGDRFVVPGASTEDLRHGAVFSLKAYPASTHPGIFDTFDLGFDSVVTQSFTPIEQVDALARIRRVTRQMGAADDAAASLRAELIEAADDLASGRVGFGLHHATVAIFARDAAGLDEAAAQTRAAGQRAGCVMVREEIGARAAYFAQHPGNHAFRARAAMISTRNFAHLAALHANPRGLGPAETPWGQPITVLPTAAGGAFRFNFHLAGAPGARSVGHTLVLGRTGSGKTLGTAFLIAQARRTGARVIVFDKDRGLEMPLRAMGGAYRAVRMGEPTGFNPFAAETDARGQAWLTDWLVALLARDAALSPLQAQAIAQAVRVNAETDPALRGLRAFRRQFRAVDDDEDLFTRMGDWDADGAFGWLFSGAGRDALGFDAAVTGFDLSEIFETPAVRTAWLAYVFRRIERVIEDGRPTLIVLDEAWKLLDDAYFERRLKDWMLTMRKKNVAVVLLTQRVAHIRESRAGGSILESAATTLLYPNSRNTAEELASLGLSDRELSFACSSALESRLALIRSGDTSVVADMDLRALGPLARVLGGGPGGEDAPEGWRDRPDFWKEIS</sequence>
<reference evidence="6 7" key="1">
    <citation type="submission" date="2017-08" db="EMBL/GenBank/DDBJ databases">
        <title>Infants hospitalized years apart are colonized by the same room-sourced microbial strains.</title>
        <authorList>
            <person name="Brooks B."/>
            <person name="Olm M.R."/>
            <person name="Firek B.A."/>
            <person name="Baker R."/>
            <person name="Thomas B.C."/>
            <person name="Morowitz M.J."/>
            <person name="Banfield J.F."/>
        </authorList>
    </citation>
    <scope>NUCLEOTIDE SEQUENCE [LARGE SCALE GENOMIC DNA]</scope>
    <source>
        <strain evidence="6">S2_005_002_R2_34</strain>
    </source>
</reference>
<dbReference type="InterPro" id="IPR027417">
    <property type="entry name" value="P-loop_NTPase"/>
</dbReference>
<protein>
    <recommendedName>
        <fullName evidence="5">AAA+ ATPase domain-containing protein</fullName>
    </recommendedName>
</protein>
<dbReference type="Proteomes" id="UP000249185">
    <property type="component" value="Unassembled WGS sequence"/>
</dbReference>
<evidence type="ECO:0000256" key="3">
    <source>
        <dbReference type="ARBA" id="ARBA00022840"/>
    </source>
</evidence>
<dbReference type="Pfam" id="PF03135">
    <property type="entry name" value="CagE_TrbE_VirB"/>
    <property type="match status" value="1"/>
</dbReference>
<evidence type="ECO:0000313" key="7">
    <source>
        <dbReference type="Proteomes" id="UP000249185"/>
    </source>
</evidence>
<dbReference type="InterPro" id="IPR018145">
    <property type="entry name" value="CagE_TrbE_VirB_cntrl_dom"/>
</dbReference>
<dbReference type="SMART" id="SM00382">
    <property type="entry name" value="AAA"/>
    <property type="match status" value="1"/>
</dbReference>
<keyword evidence="3" id="KW-0067">ATP-binding</keyword>
<dbReference type="AlphaFoldDB" id="A0A2W5MXR6"/>
<feature type="domain" description="AAA+ ATPase" evidence="5">
    <location>
        <begin position="441"/>
        <end position="708"/>
    </location>
</feature>
<dbReference type="GO" id="GO:0005524">
    <property type="term" value="F:ATP binding"/>
    <property type="evidence" value="ECO:0007669"/>
    <property type="project" value="UniProtKB-KW"/>
</dbReference>
<feature type="region of interest" description="Disordered" evidence="4">
    <location>
        <begin position="763"/>
        <end position="786"/>
    </location>
</feature>
<dbReference type="InterPro" id="IPR003593">
    <property type="entry name" value="AAA+_ATPase"/>
</dbReference>
<gene>
    <name evidence="6" type="ORF">DI556_21225</name>
</gene>
<evidence type="ECO:0000256" key="4">
    <source>
        <dbReference type="SAM" id="MobiDB-lite"/>
    </source>
</evidence>
<comment type="caution">
    <text evidence="6">The sequence shown here is derived from an EMBL/GenBank/DDBJ whole genome shotgun (WGS) entry which is preliminary data.</text>
</comment>
<dbReference type="SUPFAM" id="SSF52540">
    <property type="entry name" value="P-loop containing nucleoside triphosphate hydrolases"/>
    <property type="match status" value="1"/>
</dbReference>
<keyword evidence="2" id="KW-0547">Nucleotide-binding</keyword>
<dbReference type="Gene3D" id="3.40.50.300">
    <property type="entry name" value="P-loop containing nucleotide triphosphate hydrolases"/>
    <property type="match status" value="1"/>
</dbReference>
<evidence type="ECO:0000256" key="1">
    <source>
        <dbReference type="ARBA" id="ARBA00006512"/>
    </source>
</evidence>
<feature type="compositionally biased region" description="Basic and acidic residues" evidence="4">
    <location>
        <begin position="773"/>
        <end position="786"/>
    </location>
</feature>
<comment type="similarity">
    <text evidence="1">Belongs to the TrbE/VirB4 family.</text>
</comment>